<evidence type="ECO:0000313" key="4">
    <source>
        <dbReference type="Proteomes" id="UP000789831"/>
    </source>
</evidence>
<keyword evidence="2" id="KW-1133">Transmembrane helix</keyword>
<proteinExistence type="predicted"/>
<comment type="caution">
    <text evidence="3">The sequence shown here is derived from an EMBL/GenBank/DDBJ whole genome shotgun (WGS) entry which is preliminary data.</text>
</comment>
<feature type="compositionally biased region" description="Low complexity" evidence="1">
    <location>
        <begin position="26"/>
        <end position="36"/>
    </location>
</feature>
<dbReference type="AlphaFoldDB" id="A0A9N9EAV5"/>
<keyword evidence="2" id="KW-0812">Transmembrane</keyword>
<organism evidence="3 4">
    <name type="scientific">Ambispora gerdemannii</name>
    <dbReference type="NCBI Taxonomy" id="144530"/>
    <lineage>
        <taxon>Eukaryota</taxon>
        <taxon>Fungi</taxon>
        <taxon>Fungi incertae sedis</taxon>
        <taxon>Mucoromycota</taxon>
        <taxon>Glomeromycotina</taxon>
        <taxon>Glomeromycetes</taxon>
        <taxon>Archaeosporales</taxon>
        <taxon>Ambisporaceae</taxon>
        <taxon>Ambispora</taxon>
    </lineage>
</organism>
<feature type="region of interest" description="Disordered" evidence="1">
    <location>
        <begin position="15"/>
        <end position="54"/>
    </location>
</feature>
<accession>A0A9N9EAV5</accession>
<feature type="transmembrane region" description="Helical" evidence="2">
    <location>
        <begin position="111"/>
        <end position="136"/>
    </location>
</feature>
<protein>
    <submittedName>
        <fullName evidence="3">10549_t:CDS:1</fullName>
    </submittedName>
</protein>
<evidence type="ECO:0000256" key="2">
    <source>
        <dbReference type="SAM" id="Phobius"/>
    </source>
</evidence>
<feature type="compositionally biased region" description="Polar residues" evidence="1">
    <location>
        <begin position="37"/>
        <end position="46"/>
    </location>
</feature>
<evidence type="ECO:0000313" key="3">
    <source>
        <dbReference type="EMBL" id="CAG8667196.1"/>
    </source>
</evidence>
<name>A0A9N9EAV5_9GLOM</name>
<dbReference type="EMBL" id="CAJVPL010006981">
    <property type="protein sequence ID" value="CAG8667196.1"/>
    <property type="molecule type" value="Genomic_DNA"/>
</dbReference>
<keyword evidence="2" id="KW-0472">Membrane</keyword>
<keyword evidence="4" id="KW-1185">Reference proteome</keyword>
<evidence type="ECO:0000256" key="1">
    <source>
        <dbReference type="SAM" id="MobiDB-lite"/>
    </source>
</evidence>
<dbReference type="Proteomes" id="UP000789831">
    <property type="component" value="Unassembled WGS sequence"/>
</dbReference>
<reference evidence="3" key="1">
    <citation type="submission" date="2021-06" db="EMBL/GenBank/DDBJ databases">
        <authorList>
            <person name="Kallberg Y."/>
            <person name="Tangrot J."/>
            <person name="Rosling A."/>
        </authorList>
    </citation>
    <scope>NUCLEOTIDE SEQUENCE</scope>
    <source>
        <strain evidence="3">MT106</strain>
    </source>
</reference>
<gene>
    <name evidence="3" type="ORF">AGERDE_LOCUS12091</name>
</gene>
<sequence>MSSIQYLDGAFFMNPLTDEETDTNNDSDSQNDISITASTTNIASNETSRRNPRARVEFGRGMPYGMNEKYRFDSQETIVAIPESDASAVITESDGQNQNQNQASSTPKRRYIVLFVAMLLGVIISGSAIILIMKLLNPNFLSGWY</sequence>